<proteinExistence type="inferred from homology"/>
<dbReference type="PRINTS" id="PR01837">
    <property type="entry name" value="MGTCSAPBPROT"/>
</dbReference>
<evidence type="ECO:0000313" key="10">
    <source>
        <dbReference type="Proteomes" id="UP000275473"/>
    </source>
</evidence>
<feature type="transmembrane region" description="Helical" evidence="7">
    <location>
        <begin position="79"/>
        <end position="99"/>
    </location>
</feature>
<comment type="similarity">
    <text evidence="2">Belongs to the MgtC/SapB family.</text>
</comment>
<sequence length="233" mass="25604">MAFDFIPPDYLSITVRLLVAALLSGAIGIERETRHQPAGLRTHLLVGTGACLMMILSVTGFDTFIQSDKGTIRFDPSRIPSYVISGIGFLGAGTIIVHRGTVKGLTTAASIWVAAGLGLVVGAGMYFVAVLTTVIVISTLYVLGKLESQFFDRRKNRRISVIADSDEQTFTTISGILEENHIAIVDFQIEDIDSYNDQKVSNYIFTIQEGKIENKMELVKKLEQFEAVRKVNI</sequence>
<reference evidence="9 10" key="1">
    <citation type="journal article" date="2018" name="Int. J. Syst. Evol. Microbiol.">
        <title>Planococcus salinus sp. nov., a moderately halophilic bacterium isolated from a saline-alkali soil.</title>
        <authorList>
            <person name="Gan L."/>
        </authorList>
    </citation>
    <scope>NUCLEOTIDE SEQUENCE [LARGE SCALE GENOMIC DNA]</scope>
    <source>
        <strain evidence="9 10">LCB217</strain>
    </source>
</reference>
<evidence type="ECO:0000256" key="2">
    <source>
        <dbReference type="ARBA" id="ARBA00009298"/>
    </source>
</evidence>
<dbReference type="GO" id="GO:0005886">
    <property type="term" value="C:plasma membrane"/>
    <property type="evidence" value="ECO:0007669"/>
    <property type="project" value="UniProtKB-SubCell"/>
</dbReference>
<dbReference type="PROSITE" id="PS51671">
    <property type="entry name" value="ACT"/>
    <property type="match status" value="1"/>
</dbReference>
<evidence type="ECO:0000256" key="4">
    <source>
        <dbReference type="ARBA" id="ARBA00022692"/>
    </source>
</evidence>
<dbReference type="PANTHER" id="PTHR33778:SF1">
    <property type="entry name" value="MAGNESIUM TRANSPORTER YHID-RELATED"/>
    <property type="match status" value="1"/>
</dbReference>
<protein>
    <submittedName>
        <fullName evidence="9">MgtC/SapB family protein</fullName>
    </submittedName>
</protein>
<keyword evidence="3" id="KW-1003">Cell membrane</keyword>
<feature type="domain" description="ACT" evidence="8">
    <location>
        <begin position="158"/>
        <end position="233"/>
    </location>
</feature>
<gene>
    <name evidence="9" type="ORF">EEX84_06620</name>
</gene>
<keyword evidence="6 7" id="KW-0472">Membrane</keyword>
<keyword evidence="4 7" id="KW-0812">Transmembrane</keyword>
<feature type="transmembrane region" description="Helical" evidence="7">
    <location>
        <begin position="111"/>
        <end position="144"/>
    </location>
</feature>
<dbReference type="Pfam" id="PF02308">
    <property type="entry name" value="MgtC"/>
    <property type="match status" value="1"/>
</dbReference>
<evidence type="ECO:0000313" key="9">
    <source>
        <dbReference type="EMBL" id="RNF40301.1"/>
    </source>
</evidence>
<evidence type="ECO:0000256" key="5">
    <source>
        <dbReference type="ARBA" id="ARBA00022989"/>
    </source>
</evidence>
<evidence type="ECO:0000256" key="7">
    <source>
        <dbReference type="SAM" id="Phobius"/>
    </source>
</evidence>
<evidence type="ECO:0000256" key="6">
    <source>
        <dbReference type="ARBA" id="ARBA00023136"/>
    </source>
</evidence>
<dbReference type="OrthoDB" id="9811198at2"/>
<organism evidence="9 10">
    <name type="scientific">Planococcus salinus</name>
    <dbReference type="NCBI Taxonomy" id="1848460"/>
    <lineage>
        <taxon>Bacteria</taxon>
        <taxon>Bacillati</taxon>
        <taxon>Bacillota</taxon>
        <taxon>Bacilli</taxon>
        <taxon>Bacillales</taxon>
        <taxon>Caryophanaceae</taxon>
        <taxon>Planococcus</taxon>
    </lineage>
</organism>
<keyword evidence="5 7" id="KW-1133">Transmembrane helix</keyword>
<feature type="transmembrane region" description="Helical" evidence="7">
    <location>
        <begin position="44"/>
        <end position="67"/>
    </location>
</feature>
<dbReference type="InterPro" id="IPR003416">
    <property type="entry name" value="MgtC/SapB/SrpB/YhiD_fam"/>
</dbReference>
<dbReference type="InterPro" id="IPR049177">
    <property type="entry name" value="MgtC_SapB_SrpB_YhiD_N"/>
</dbReference>
<name>A0A3M8PA81_9BACL</name>
<evidence type="ECO:0000256" key="1">
    <source>
        <dbReference type="ARBA" id="ARBA00004651"/>
    </source>
</evidence>
<evidence type="ECO:0000259" key="8">
    <source>
        <dbReference type="PROSITE" id="PS51671"/>
    </source>
</evidence>
<dbReference type="PANTHER" id="PTHR33778">
    <property type="entry name" value="PROTEIN MGTC"/>
    <property type="match status" value="1"/>
</dbReference>
<accession>A0A3M8PA81</accession>
<dbReference type="InterPro" id="IPR002912">
    <property type="entry name" value="ACT_dom"/>
</dbReference>
<comment type="subcellular location">
    <subcellularLocation>
        <location evidence="1">Cell membrane</location>
        <topology evidence="1">Multi-pass membrane protein</topology>
    </subcellularLocation>
</comment>
<dbReference type="Proteomes" id="UP000275473">
    <property type="component" value="Unassembled WGS sequence"/>
</dbReference>
<dbReference type="AlphaFoldDB" id="A0A3M8PA81"/>
<dbReference type="RefSeq" id="WP_123164810.1">
    <property type="nucleotide sequence ID" value="NZ_RIAX01000003.1"/>
</dbReference>
<evidence type="ECO:0000256" key="3">
    <source>
        <dbReference type="ARBA" id="ARBA00022475"/>
    </source>
</evidence>
<comment type="caution">
    <text evidence="9">The sequence shown here is derived from an EMBL/GenBank/DDBJ whole genome shotgun (WGS) entry which is preliminary data.</text>
</comment>
<keyword evidence="10" id="KW-1185">Reference proteome</keyword>
<dbReference type="EMBL" id="RIAX01000003">
    <property type="protein sequence ID" value="RNF40301.1"/>
    <property type="molecule type" value="Genomic_DNA"/>
</dbReference>